<keyword evidence="1" id="KW-0175">Coiled coil</keyword>
<evidence type="ECO:0000313" key="3">
    <source>
        <dbReference type="EMBL" id="CEG00576.1"/>
    </source>
</evidence>
<dbReference type="RefSeq" id="XP_022840455.1">
    <property type="nucleotide sequence ID" value="XM_022984359.1"/>
</dbReference>
<evidence type="ECO:0000256" key="2">
    <source>
        <dbReference type="SAM" id="MobiDB-lite"/>
    </source>
</evidence>
<dbReference type="GeneID" id="34946518"/>
<feature type="coiled-coil region" evidence="1">
    <location>
        <begin position="130"/>
        <end position="198"/>
    </location>
</feature>
<keyword evidence="4" id="KW-1185">Reference proteome</keyword>
<dbReference type="EMBL" id="CAID01000017">
    <property type="protein sequence ID" value="CEG00576.1"/>
    <property type="molecule type" value="Genomic_DNA"/>
</dbReference>
<organism evidence="3 4">
    <name type="scientific">Ostreococcus tauri</name>
    <name type="common">Marine green alga</name>
    <dbReference type="NCBI Taxonomy" id="70448"/>
    <lineage>
        <taxon>Eukaryota</taxon>
        <taxon>Viridiplantae</taxon>
        <taxon>Chlorophyta</taxon>
        <taxon>Mamiellophyceae</taxon>
        <taxon>Mamiellales</taxon>
        <taxon>Bathycoccaceae</taxon>
        <taxon>Ostreococcus</taxon>
    </lineage>
</organism>
<gene>
    <name evidence="3" type="ORF">OT_ostta17g01355</name>
</gene>
<accession>A0A098E5L3</accession>
<dbReference type="Proteomes" id="UP000009170">
    <property type="component" value="Unassembled WGS sequence"/>
</dbReference>
<name>A0A098E5L3_OSTTA</name>
<dbReference type="InParanoid" id="A0A098E5L3"/>
<proteinExistence type="predicted"/>
<reference evidence="4" key="1">
    <citation type="journal article" date="2006" name="Proc. Natl. Acad. Sci. U.S.A.">
        <title>Genome analysis of the smallest free-living eukaryote Ostreococcus tauri unveils many unique features.</title>
        <authorList>
            <person name="Derelle E."/>
            <person name="Ferraz C."/>
            <person name="Rombauts S."/>
            <person name="Rouze P."/>
            <person name="Worden A.Z."/>
            <person name="Robbens S."/>
            <person name="Partensky F."/>
            <person name="Degroeve S."/>
            <person name="Echeynie S."/>
            <person name="Cooke R."/>
            <person name="Saeys Y."/>
            <person name="Wuyts J."/>
            <person name="Jabbari K."/>
            <person name="Bowler C."/>
            <person name="Panaud O."/>
            <person name="Piegu B."/>
            <person name="Ball S.G."/>
            <person name="Ral J.-P."/>
            <person name="Bouget F.-Y."/>
            <person name="Piganeau G."/>
            <person name="De Baets B."/>
            <person name="Picard A."/>
            <person name="Delseny M."/>
            <person name="Demaille J."/>
            <person name="Van de Peer Y."/>
            <person name="Moreau H."/>
        </authorList>
    </citation>
    <scope>NUCLEOTIDE SEQUENCE [LARGE SCALE GENOMIC DNA]</scope>
    <source>
        <strain evidence="4">OTTH 0595 / CCAP 157/2 / RCC745</strain>
    </source>
</reference>
<evidence type="ECO:0000313" key="4">
    <source>
        <dbReference type="Proteomes" id="UP000009170"/>
    </source>
</evidence>
<sequence>MRIGETSHPKCSPVSATTTSPSTLGSSFKRWKSVVNVDNKRALRDILHAWRRETLKSSDERRDLIATVLALRTEVLAHVMRAWYRVTRERKARDAAVHEALRRAATRRKRDAVRAWHRYTRETNRRRIKTEAMEREKEALEMKLRLASAEAERDAALERARGTEKLYRAVDFNSNKIRERWERERNAEREARAIALRETAGAVLDGCDRRALQSMLWKLREHYVQELRSL</sequence>
<reference evidence="3 4" key="2">
    <citation type="journal article" date="2014" name="BMC Genomics">
        <title>An improved genome of the model marine alga Ostreococcus tauri unfolds by assessing Illumina de novo assemblies.</title>
        <authorList>
            <person name="Blanc-Mathieu R."/>
            <person name="Verhelst B."/>
            <person name="Derelle E."/>
            <person name="Rombauts S."/>
            <person name="Bouget F.Y."/>
            <person name="Carre I."/>
            <person name="Chateau A."/>
            <person name="Eyre-Walker A."/>
            <person name="Grimsley N."/>
            <person name="Moreau H."/>
            <person name="Piegu B."/>
            <person name="Rivals E."/>
            <person name="Schackwitz W."/>
            <person name="Van de Peer Y."/>
            <person name="Piganeau G."/>
        </authorList>
    </citation>
    <scope>NUCLEOTIDE SEQUENCE [LARGE SCALE GENOMIC DNA]</scope>
    <source>
        <strain evidence="4">OTTH 0595 / CCAP 157/2 / RCC745</strain>
    </source>
</reference>
<evidence type="ECO:0000256" key="1">
    <source>
        <dbReference type="SAM" id="Coils"/>
    </source>
</evidence>
<dbReference type="KEGG" id="ota:OT_ostta17g01355"/>
<protein>
    <submittedName>
        <fullName evidence="3">Unnamed product</fullName>
    </submittedName>
</protein>
<feature type="region of interest" description="Disordered" evidence="2">
    <location>
        <begin position="1"/>
        <end position="26"/>
    </location>
</feature>
<dbReference type="AlphaFoldDB" id="A0A098E5L3"/>
<comment type="caution">
    <text evidence="3">The sequence shown here is derived from an EMBL/GenBank/DDBJ whole genome shotgun (WGS) entry which is preliminary data.</text>
</comment>
<feature type="compositionally biased region" description="Low complexity" evidence="2">
    <location>
        <begin position="12"/>
        <end position="23"/>
    </location>
</feature>